<reference evidence="1 2" key="1">
    <citation type="submission" date="2017-01" db="EMBL/GenBank/DDBJ databases">
        <title>Lactobacillus chiayiensis sp. nov., a lactic acid bacterium isolated from compost.</title>
        <authorList>
            <person name="Huang C.-H."/>
        </authorList>
    </citation>
    <scope>NUCLEOTIDE SEQUENCE [LARGE SCALE GENOMIC DNA]</scope>
    <source>
        <strain evidence="2">chh01</strain>
    </source>
</reference>
<accession>A0A4Q1UEB4</accession>
<sequence>MANTNVTWSGLDKLMEELSATAGATIDAAASAMKTTTGQVQATAKQVAPKRTGYMANNISVEPVKKTATSVTGTVDAKADYSSFVEFGTYKMSAEPFIRPAVSAAQSFFIKTTMDKLKEAATFK</sequence>
<gene>
    <name evidence="1" type="ORF">BVJ53_01020</name>
</gene>
<dbReference type="Pfam" id="PF04883">
    <property type="entry name" value="HK97-gp10_like"/>
    <property type="match status" value="1"/>
</dbReference>
<name>A0A4Q1UEB4_9LACO</name>
<evidence type="ECO:0000313" key="2">
    <source>
        <dbReference type="Proteomes" id="UP000290475"/>
    </source>
</evidence>
<organism evidence="1 2">
    <name type="scientific">Lacticaseibacillus chiayiensis</name>
    <dbReference type="NCBI Taxonomy" id="2100821"/>
    <lineage>
        <taxon>Bacteria</taxon>
        <taxon>Bacillati</taxon>
        <taxon>Bacillota</taxon>
        <taxon>Bacilli</taxon>
        <taxon>Lactobacillales</taxon>
        <taxon>Lactobacillaceae</taxon>
        <taxon>Lacticaseibacillus</taxon>
    </lineage>
</organism>
<evidence type="ECO:0000313" key="1">
    <source>
        <dbReference type="EMBL" id="RXT30319.1"/>
    </source>
</evidence>
<dbReference type="RefSeq" id="WP_129300765.1">
    <property type="nucleotide sequence ID" value="NZ_MSSM01000002.1"/>
</dbReference>
<comment type="caution">
    <text evidence="1">The sequence shown here is derived from an EMBL/GenBank/DDBJ whole genome shotgun (WGS) entry which is preliminary data.</text>
</comment>
<dbReference type="InterPro" id="IPR010064">
    <property type="entry name" value="HK97-gp10_tail"/>
</dbReference>
<proteinExistence type="predicted"/>
<dbReference type="EMBL" id="MSSM01000002">
    <property type="protein sequence ID" value="RXT30319.1"/>
    <property type="molecule type" value="Genomic_DNA"/>
</dbReference>
<dbReference type="Proteomes" id="UP000290475">
    <property type="component" value="Unassembled WGS sequence"/>
</dbReference>
<dbReference type="NCBIfam" id="TIGR01725">
    <property type="entry name" value="phge_HK97_gp10"/>
    <property type="match status" value="1"/>
</dbReference>
<protein>
    <submittedName>
        <fullName evidence="1">Phage tail protein</fullName>
    </submittedName>
</protein>
<dbReference type="AlphaFoldDB" id="A0A4Q1UEB4"/>